<dbReference type="EC" id="2.5.1.72" evidence="3 10"/>
<dbReference type="PANTHER" id="PTHR30573:SF0">
    <property type="entry name" value="QUINOLINATE SYNTHASE, CHLOROPLASTIC"/>
    <property type="match status" value="1"/>
</dbReference>
<comment type="pathway">
    <text evidence="2">Cofactor biosynthesis; NAD(+) biosynthesis; quinolinate from iminoaspartate: step 1/1.</text>
</comment>
<keyword evidence="6" id="KW-0808">Transferase</keyword>
<evidence type="ECO:0000256" key="8">
    <source>
        <dbReference type="ARBA" id="ARBA00023004"/>
    </source>
</evidence>
<name>A0ABX9KH09_9FUSO</name>
<organism evidence="11 12">
    <name type="scientific">Psychrilyobacter piezotolerans</name>
    <dbReference type="NCBI Taxonomy" id="2293438"/>
    <lineage>
        <taxon>Bacteria</taxon>
        <taxon>Fusobacteriati</taxon>
        <taxon>Fusobacteriota</taxon>
        <taxon>Fusobacteriia</taxon>
        <taxon>Fusobacteriales</taxon>
        <taxon>Fusobacteriaceae</taxon>
        <taxon>Psychrilyobacter</taxon>
    </lineage>
</organism>
<dbReference type="NCBIfam" id="TIGR00550">
    <property type="entry name" value="nadA"/>
    <property type="match status" value="1"/>
</dbReference>
<evidence type="ECO:0000256" key="10">
    <source>
        <dbReference type="NCBIfam" id="TIGR00550"/>
    </source>
</evidence>
<dbReference type="SUPFAM" id="SSF142754">
    <property type="entry name" value="NadA-like"/>
    <property type="match status" value="1"/>
</dbReference>
<accession>A0ABX9KH09</accession>
<evidence type="ECO:0000313" key="11">
    <source>
        <dbReference type="EMBL" id="REI41274.1"/>
    </source>
</evidence>
<comment type="cofactor">
    <cofactor evidence="1">
        <name>[4Fe-4S] cluster</name>
        <dbReference type="ChEBI" id="CHEBI:49883"/>
    </cofactor>
</comment>
<evidence type="ECO:0000256" key="7">
    <source>
        <dbReference type="ARBA" id="ARBA00022723"/>
    </source>
</evidence>
<dbReference type="EMBL" id="QUAJ01000011">
    <property type="protein sequence ID" value="REI41274.1"/>
    <property type="molecule type" value="Genomic_DNA"/>
</dbReference>
<comment type="caution">
    <text evidence="11">The sequence shown here is derived from an EMBL/GenBank/DDBJ whole genome shotgun (WGS) entry which is preliminary data.</text>
</comment>
<evidence type="ECO:0000256" key="3">
    <source>
        <dbReference type="ARBA" id="ARBA00012669"/>
    </source>
</evidence>
<dbReference type="Proteomes" id="UP000263486">
    <property type="component" value="Unassembled WGS sequence"/>
</dbReference>
<dbReference type="NCBIfam" id="NF006878">
    <property type="entry name" value="PRK09375.1-2"/>
    <property type="match status" value="1"/>
</dbReference>
<evidence type="ECO:0000256" key="2">
    <source>
        <dbReference type="ARBA" id="ARBA00005065"/>
    </source>
</evidence>
<evidence type="ECO:0000256" key="4">
    <source>
        <dbReference type="ARBA" id="ARBA00022485"/>
    </source>
</evidence>
<keyword evidence="7" id="KW-0479">Metal-binding</keyword>
<gene>
    <name evidence="11" type="ORF">DYH56_07530</name>
</gene>
<evidence type="ECO:0000256" key="5">
    <source>
        <dbReference type="ARBA" id="ARBA00022642"/>
    </source>
</evidence>
<dbReference type="PANTHER" id="PTHR30573">
    <property type="entry name" value="QUINOLINATE SYNTHETASE A"/>
    <property type="match status" value="1"/>
</dbReference>
<protein>
    <recommendedName>
        <fullName evidence="3 10">Quinolinate synthase</fullName>
        <ecNumber evidence="3 10">2.5.1.72</ecNumber>
    </recommendedName>
</protein>
<dbReference type="InterPro" id="IPR003473">
    <property type="entry name" value="NadA"/>
</dbReference>
<evidence type="ECO:0000256" key="1">
    <source>
        <dbReference type="ARBA" id="ARBA00001966"/>
    </source>
</evidence>
<dbReference type="InterPro" id="IPR036094">
    <property type="entry name" value="NadA_sf"/>
</dbReference>
<evidence type="ECO:0000313" key="12">
    <source>
        <dbReference type="Proteomes" id="UP000263486"/>
    </source>
</evidence>
<keyword evidence="4" id="KW-0004">4Fe-4S</keyword>
<dbReference type="RefSeq" id="WP_114642251.1">
    <property type="nucleotide sequence ID" value="NZ_JAACIO010000012.1"/>
</dbReference>
<keyword evidence="12" id="KW-1185">Reference proteome</keyword>
<proteinExistence type="predicted"/>
<keyword evidence="5" id="KW-0662">Pyridine nucleotide biosynthesis</keyword>
<reference evidence="11 12" key="1">
    <citation type="submission" date="2018-08" db="EMBL/GenBank/DDBJ databases">
        <title>Draft genome sequence of Psychrilyobacter sp. strain SD5 isolated from Black Sea water.</title>
        <authorList>
            <person name="Yadav S."/>
            <person name="Villanueva L."/>
            <person name="Damste J.S.S."/>
        </authorList>
    </citation>
    <scope>NUCLEOTIDE SEQUENCE [LARGE SCALE GENOMIC DNA]</scope>
    <source>
        <strain evidence="11 12">SD5</strain>
    </source>
</reference>
<dbReference type="Gene3D" id="3.40.50.10800">
    <property type="entry name" value="NadA-like"/>
    <property type="match status" value="3"/>
</dbReference>
<keyword evidence="9" id="KW-0411">Iron-sulfur</keyword>
<evidence type="ECO:0000256" key="6">
    <source>
        <dbReference type="ARBA" id="ARBA00022679"/>
    </source>
</evidence>
<dbReference type="Pfam" id="PF02445">
    <property type="entry name" value="NadA"/>
    <property type="match status" value="1"/>
</dbReference>
<keyword evidence="8" id="KW-0408">Iron</keyword>
<sequence length="300" mass="33641">MNQLEKLKKLKKEKNAIILAHYYQNADVQDVADYVGDSYYLSEVGRDSDADIIVYCGVKFMAESAKILSPEKKVLFPAHGDATCCMEHQATPGLVLEMKKNHPNAKVVTYINSSSEVKAVSDACCTSSSAVKIVENIDADEIIFVPDQNLASYVAEQTDKKIIPFDGQCNVHHKVTLENIKKLIEEHGEVEILAHPECQKEIRDISTYVGSTAGILNYAKTSPNKEFIVVTERGIQHQLKKDSPEKSFYFPYMICSPMKRVFIETIIDALENEKCEIVMDEELIKKAKVSLLNMHKYAGG</sequence>
<evidence type="ECO:0000256" key="9">
    <source>
        <dbReference type="ARBA" id="ARBA00023014"/>
    </source>
</evidence>